<proteinExistence type="predicted"/>
<dbReference type="OrthoDB" id="4206186at2"/>
<gene>
    <name evidence="1" type="ORF">B1H20_10525</name>
</gene>
<protein>
    <submittedName>
        <fullName evidence="1">Uncharacterized protein</fullName>
    </submittedName>
</protein>
<dbReference type="AlphaFoldDB" id="A0A1V0U974"/>
<dbReference type="GeneID" id="63979976"/>
<dbReference type="EMBL" id="CP020570">
    <property type="protein sequence ID" value="ARF61795.1"/>
    <property type="molecule type" value="Genomic_DNA"/>
</dbReference>
<evidence type="ECO:0000313" key="2">
    <source>
        <dbReference type="Proteomes" id="UP000192445"/>
    </source>
</evidence>
<dbReference type="KEGG" id="svu:B1H20_10525"/>
<accession>A0A1V0U974</accession>
<dbReference type="RefSeq" id="WP_030116486.1">
    <property type="nucleotide sequence ID" value="NZ_CP020570.1"/>
</dbReference>
<name>A0A1V0U974_STRVN</name>
<sequence length="125" mass="13922">MPADETPGDIYQSTEGVYLDYANEKIPTFRDHLRLNPYYVTMGTKMPLGLGHLAKSTQATALDTEVEAFRAAMHNRYETAVTVLNGFSASLREVEKIHREAEDDSDRIGGALIDEFSEILTPKGK</sequence>
<evidence type="ECO:0000313" key="1">
    <source>
        <dbReference type="EMBL" id="ARF61795.1"/>
    </source>
</evidence>
<organism evidence="1 2">
    <name type="scientific">Streptomyces violaceoruber</name>
    <dbReference type="NCBI Taxonomy" id="1935"/>
    <lineage>
        <taxon>Bacteria</taxon>
        <taxon>Bacillati</taxon>
        <taxon>Actinomycetota</taxon>
        <taxon>Actinomycetes</taxon>
        <taxon>Kitasatosporales</taxon>
        <taxon>Streptomycetaceae</taxon>
        <taxon>Streptomyces</taxon>
        <taxon>Streptomyces violaceoruber group</taxon>
    </lineage>
</organism>
<dbReference type="Proteomes" id="UP000192445">
    <property type="component" value="Chromosome"/>
</dbReference>
<dbReference type="STRING" id="1935.B1H20_10525"/>
<reference evidence="1 2" key="1">
    <citation type="submission" date="2017-03" db="EMBL/GenBank/DDBJ databases">
        <title>Complete Genome Sequence of a natural compounds producer, Streptomyces violaceus S21.</title>
        <authorList>
            <person name="Zhong C."/>
            <person name="Zhao Z."/>
            <person name="Fu J."/>
            <person name="Zong G."/>
            <person name="Qin R."/>
            <person name="Cao G."/>
        </authorList>
    </citation>
    <scope>NUCLEOTIDE SEQUENCE [LARGE SCALE GENOMIC DNA]</scope>
    <source>
        <strain evidence="1 2">S21</strain>
    </source>
</reference>